<keyword evidence="3" id="KW-1185">Reference proteome</keyword>
<protein>
    <submittedName>
        <fullName evidence="2">Uncharacterized protein</fullName>
    </submittedName>
</protein>
<evidence type="ECO:0000313" key="3">
    <source>
        <dbReference type="Proteomes" id="UP000612456"/>
    </source>
</evidence>
<feature type="chain" id="PRO_5038008971" evidence="1">
    <location>
        <begin position="24"/>
        <end position="105"/>
    </location>
</feature>
<evidence type="ECO:0000313" key="2">
    <source>
        <dbReference type="EMBL" id="GGE00080.1"/>
    </source>
</evidence>
<reference evidence="2" key="1">
    <citation type="journal article" date="2014" name="Int. J. Syst. Evol. Microbiol.">
        <title>Complete genome sequence of Corynebacterium casei LMG S-19264T (=DSM 44701T), isolated from a smear-ripened cheese.</title>
        <authorList>
            <consortium name="US DOE Joint Genome Institute (JGI-PGF)"/>
            <person name="Walter F."/>
            <person name="Albersmeier A."/>
            <person name="Kalinowski J."/>
            <person name="Ruckert C."/>
        </authorList>
    </citation>
    <scope>NUCLEOTIDE SEQUENCE</scope>
    <source>
        <strain evidence="2">CGMCC 1.15178</strain>
    </source>
</reference>
<comment type="caution">
    <text evidence="2">The sequence shown here is derived from an EMBL/GenBank/DDBJ whole genome shotgun (WGS) entry which is preliminary data.</text>
</comment>
<dbReference type="Proteomes" id="UP000612456">
    <property type="component" value="Unassembled WGS sequence"/>
</dbReference>
<sequence>MNKKLIVATAVIALAIGGSAVYAQSNTNHRVSDPTTQVAQKDPSKILISKQDFNRMVQIIKDVNSGKIPVSALKDAQPLLDKSPSFYGYLTNFPEYFKLKDKEKF</sequence>
<gene>
    <name evidence="2" type="ORF">GCM10010911_68810</name>
</gene>
<feature type="signal peptide" evidence="1">
    <location>
        <begin position="1"/>
        <end position="23"/>
    </location>
</feature>
<proteinExistence type="predicted"/>
<accession>A0A916ZJ24</accession>
<reference evidence="2" key="2">
    <citation type="submission" date="2020-09" db="EMBL/GenBank/DDBJ databases">
        <authorList>
            <person name="Sun Q."/>
            <person name="Zhou Y."/>
        </authorList>
    </citation>
    <scope>NUCLEOTIDE SEQUENCE</scope>
    <source>
        <strain evidence="2">CGMCC 1.15178</strain>
    </source>
</reference>
<dbReference type="AlphaFoldDB" id="A0A916ZJ24"/>
<dbReference type="RefSeq" id="WP_189000216.1">
    <property type="nucleotide sequence ID" value="NZ_BMHP01000013.1"/>
</dbReference>
<name>A0A916ZJ24_9BACL</name>
<keyword evidence="1" id="KW-0732">Signal</keyword>
<dbReference type="EMBL" id="BMHP01000013">
    <property type="protein sequence ID" value="GGE00080.1"/>
    <property type="molecule type" value="Genomic_DNA"/>
</dbReference>
<organism evidence="2 3">
    <name type="scientific">Paenibacillus nasutitermitis</name>
    <dbReference type="NCBI Taxonomy" id="1652958"/>
    <lineage>
        <taxon>Bacteria</taxon>
        <taxon>Bacillati</taxon>
        <taxon>Bacillota</taxon>
        <taxon>Bacilli</taxon>
        <taxon>Bacillales</taxon>
        <taxon>Paenibacillaceae</taxon>
        <taxon>Paenibacillus</taxon>
    </lineage>
</organism>
<evidence type="ECO:0000256" key="1">
    <source>
        <dbReference type="SAM" id="SignalP"/>
    </source>
</evidence>